<comment type="caution">
    <text evidence="2">The sequence shown here is derived from an EMBL/GenBank/DDBJ whole genome shotgun (WGS) entry which is preliminary data.</text>
</comment>
<dbReference type="EMBL" id="JAZHOU010000001">
    <property type="protein sequence ID" value="MEF3078360.1"/>
    <property type="molecule type" value="Genomic_DNA"/>
</dbReference>
<dbReference type="InterPro" id="IPR016040">
    <property type="entry name" value="NAD(P)-bd_dom"/>
</dbReference>
<dbReference type="Pfam" id="PF13460">
    <property type="entry name" value="NAD_binding_10"/>
    <property type="match status" value="1"/>
</dbReference>
<dbReference type="SUPFAM" id="SSF51735">
    <property type="entry name" value="NAD(P)-binding Rossmann-fold domains"/>
    <property type="match status" value="1"/>
</dbReference>
<dbReference type="RefSeq" id="WP_331809135.1">
    <property type="nucleotide sequence ID" value="NZ_JAZHOU010000001.1"/>
</dbReference>
<sequence>MKKKISIIGCGWLGFPLAKTLVDKGYIVKGSSTSKEKLKTISDANIEAFHIVLNEDGVSGNYIDFLKGSESVIINIPPGLRRNPNKNHVAELQHLIHAIASSNIKNVIYISSTSVFKDETHFPAYNSNSIPNATSNSSKQLIAIENLLKKNNNFNTTIIRFGGLFDSERHPAKYLAGKTNLSNPKAPVNLIHKEDCINIITLILKHNIWNEVFNAVHPNHPTKKDYYTSYCKKHQLDLPKFNDAEKNEGKIIESTNLEQLLTYSFKQAL</sequence>
<dbReference type="PANTHER" id="PTHR48079">
    <property type="entry name" value="PROTEIN YEEZ"/>
    <property type="match status" value="1"/>
</dbReference>
<evidence type="ECO:0000259" key="1">
    <source>
        <dbReference type="Pfam" id="PF13460"/>
    </source>
</evidence>
<reference evidence="2 3" key="1">
    <citation type="submission" date="2024-02" db="EMBL/GenBank/DDBJ databases">
        <title>Winogradskyella poriferorum JCM 12885.</title>
        <authorList>
            <person name="Zhang D.-F."/>
            <person name="Fu Z.-Y."/>
        </authorList>
    </citation>
    <scope>NUCLEOTIDE SEQUENCE [LARGE SCALE GENOMIC DNA]</scope>
    <source>
        <strain evidence="2 3">JCM 12885</strain>
    </source>
</reference>
<accession>A0ABU7W310</accession>
<evidence type="ECO:0000313" key="2">
    <source>
        <dbReference type="EMBL" id="MEF3078360.1"/>
    </source>
</evidence>
<evidence type="ECO:0000313" key="3">
    <source>
        <dbReference type="Proteomes" id="UP001356704"/>
    </source>
</evidence>
<keyword evidence="3" id="KW-1185">Reference proteome</keyword>
<dbReference type="InterPro" id="IPR036291">
    <property type="entry name" value="NAD(P)-bd_dom_sf"/>
</dbReference>
<protein>
    <submittedName>
        <fullName evidence="2">NAD(P)H-binding protein</fullName>
    </submittedName>
</protein>
<dbReference type="Gene3D" id="3.40.50.720">
    <property type="entry name" value="NAD(P)-binding Rossmann-like Domain"/>
    <property type="match status" value="1"/>
</dbReference>
<feature type="domain" description="NAD(P)-binding" evidence="1">
    <location>
        <begin position="11"/>
        <end position="178"/>
    </location>
</feature>
<dbReference type="PANTHER" id="PTHR48079:SF6">
    <property type="entry name" value="NAD(P)-BINDING DOMAIN-CONTAINING PROTEIN-RELATED"/>
    <property type="match status" value="1"/>
</dbReference>
<dbReference type="Proteomes" id="UP001356704">
    <property type="component" value="Unassembled WGS sequence"/>
</dbReference>
<dbReference type="InterPro" id="IPR051783">
    <property type="entry name" value="NAD(P)-dependent_oxidoreduct"/>
</dbReference>
<proteinExistence type="predicted"/>
<organism evidence="2 3">
    <name type="scientific">Winogradskyella poriferorum</name>
    <dbReference type="NCBI Taxonomy" id="307627"/>
    <lineage>
        <taxon>Bacteria</taxon>
        <taxon>Pseudomonadati</taxon>
        <taxon>Bacteroidota</taxon>
        <taxon>Flavobacteriia</taxon>
        <taxon>Flavobacteriales</taxon>
        <taxon>Flavobacteriaceae</taxon>
        <taxon>Winogradskyella</taxon>
    </lineage>
</organism>
<gene>
    <name evidence="2" type="ORF">V1468_05025</name>
</gene>
<name>A0ABU7W310_9FLAO</name>